<proteinExistence type="predicted"/>
<gene>
    <name evidence="5" type="ORF">JKF63_02796</name>
</gene>
<feature type="domain" description="Ubiquitin/SUMO-activating enzyme ubiquitin-like" evidence="4">
    <location>
        <begin position="906"/>
        <end position="995"/>
    </location>
</feature>
<organism evidence="5 6">
    <name type="scientific">Porcisia hertigi</name>
    <dbReference type="NCBI Taxonomy" id="2761500"/>
    <lineage>
        <taxon>Eukaryota</taxon>
        <taxon>Discoba</taxon>
        <taxon>Euglenozoa</taxon>
        <taxon>Kinetoplastea</taxon>
        <taxon>Metakinetoplastina</taxon>
        <taxon>Trypanosomatida</taxon>
        <taxon>Trypanosomatidae</taxon>
        <taxon>Leishmaniinae</taxon>
        <taxon>Porcisia</taxon>
    </lineage>
</organism>
<feature type="compositionally biased region" description="Low complexity" evidence="2">
    <location>
        <begin position="1030"/>
        <end position="1039"/>
    </location>
</feature>
<dbReference type="OrthoDB" id="10255449at2759"/>
<dbReference type="Proteomes" id="UP000674318">
    <property type="component" value="Unassembled WGS sequence"/>
</dbReference>
<dbReference type="EMBL" id="JAFJZO010000030">
    <property type="protein sequence ID" value="KAG5498510.1"/>
    <property type="molecule type" value="Genomic_DNA"/>
</dbReference>
<dbReference type="InterPro" id="IPR000594">
    <property type="entry name" value="ThiF_NAD_FAD-bd"/>
</dbReference>
<dbReference type="FunFam" id="3.40.50.720:FF:000669">
    <property type="entry name" value="SUMO-activating enzyme subunit"/>
    <property type="match status" value="1"/>
</dbReference>
<feature type="region of interest" description="Disordered" evidence="2">
    <location>
        <begin position="499"/>
        <end position="526"/>
    </location>
</feature>
<dbReference type="AlphaFoldDB" id="A0A836I7Z5"/>
<dbReference type="PANTHER" id="PTHR10953">
    <property type="entry name" value="UBIQUITIN-ACTIVATING ENZYME E1"/>
    <property type="match status" value="1"/>
</dbReference>
<sequence length="1097" mass="114803">MVDGCNGFNVDVHIGHVVIPRASLAAAGACAAVVPSVEPALKIARSESIAGLHNNNPSWPADIVTVAAWSEECIADALRRYAVAALEAASQGAAEGSAPFSSTAAAAAVLTTVKNSARSWVAAWPAVRLSLIPATETHGGGEAAEFAAAGWSALQFSFVPAALELSDPASAAGGHLGICRAIAQATASAVDDTTTLLRVLAAIPLPRALRVPYQGTTVTATAGSRAGCVSAVLTEHVQVHADTATPPPAWSSGQHPPVSMSMRSPCIDVALPAELRARPLLLVGAGGIGCEVLKVLVLSGFTNIHLIDLDTIDATNLNRQFLFQAEDVGRSKAETARRVVLDWFAAADSPTPAHVSAPPSALRTLPCVVAYHDNVTADRYDNAFYKQFAAVLSALDNVSARQHVNRMCMRNDIPLIESGTMGYNGQVQPILKNVYECYDCRPKPQGTKTFAVCTIHARPTTMVHCVHYAKELYETLFGGDPPIADGAEANAFVASGLTAEPETVPGQNKREVKGQSSATAPNDGGELSYLRTMVSDWRNQLAASSPGDTGAPTCSLAETSSTLSPSGSGSSGSGGRGEEGNRASSAAALAAQLLRLLFVTKIEALLSMKSSWSTEPPVPLSRCDIDSVEASHGATSVAGAPPASVSGDRVLSVQECVKLFLSSMTECLARPSGVMFRKEDDAAVRFVSAVANLRAHVFHIAPQSLEEVRGIAGSIIPAIATTNAMIAGAVVHELIPLLRCRASQMENTTAAQAAPLLGTGVAGRSSLLSTNPSPPAHVVYARKAPQSRRRRVPLPPPGQRRLAPALFMEYTDDHDDIVDGSPSPNGVALSCGACHAPLRTALAMVGAENSTADLLQLYSAAKEGGGDVWRGAAVTDHYVVHSTRPNPPNRTHCLVCQDVHPEVSVSLNLRTATLSRFVHVVLEDALGMEAPSVSYGSTVLYEDEDYEVLAHCTLADVLQLPPPNAEQATPRQGYTLTVDALNKNVAWSVILVHDDINATTPTLAPSAPSASLEVSGLEQAMAAEQRALARLAAQQGRQEPLGEVDEEASNSPPPAATAIPPVVMHIVSDDDDDNVKVAPVMSDVMDVVSEKEVVEVD</sequence>
<dbReference type="Pfam" id="PF00899">
    <property type="entry name" value="ThiF"/>
    <property type="match status" value="1"/>
</dbReference>
<evidence type="ECO:0000313" key="6">
    <source>
        <dbReference type="Proteomes" id="UP000674318"/>
    </source>
</evidence>
<name>A0A836I7Z5_9TRYP</name>
<dbReference type="GO" id="GO:0031510">
    <property type="term" value="C:SUMO activating enzyme complex"/>
    <property type="evidence" value="ECO:0007669"/>
    <property type="project" value="TreeGrafter"/>
</dbReference>
<evidence type="ECO:0000259" key="3">
    <source>
        <dbReference type="Pfam" id="PF00899"/>
    </source>
</evidence>
<dbReference type="PANTHER" id="PTHR10953:SF5">
    <property type="entry name" value="SUMO-ACTIVATING ENZYME SUBUNIT 2"/>
    <property type="match status" value="1"/>
</dbReference>
<dbReference type="InterPro" id="IPR035985">
    <property type="entry name" value="Ubiquitin-activating_enz"/>
</dbReference>
<accession>A0A836I7Z5</accession>
<dbReference type="GeneID" id="94288897"/>
<dbReference type="InterPro" id="IPR028077">
    <property type="entry name" value="UAE_UbL_dom"/>
</dbReference>
<keyword evidence="1" id="KW-0436">Ligase</keyword>
<evidence type="ECO:0000256" key="2">
    <source>
        <dbReference type="SAM" id="MobiDB-lite"/>
    </source>
</evidence>
<reference evidence="5 6" key="1">
    <citation type="submission" date="2021-02" db="EMBL/GenBank/DDBJ databases">
        <title>Porcisia hertigi Genome sequencing and assembly.</title>
        <authorList>
            <person name="Almutairi H."/>
            <person name="Gatherer D."/>
        </authorList>
    </citation>
    <scope>NUCLEOTIDE SEQUENCE [LARGE SCALE GENOMIC DNA]</scope>
    <source>
        <strain evidence="5 6">C119</strain>
    </source>
</reference>
<dbReference type="Pfam" id="PF14732">
    <property type="entry name" value="UAE_UbL"/>
    <property type="match status" value="1"/>
</dbReference>
<evidence type="ECO:0000256" key="1">
    <source>
        <dbReference type="ARBA" id="ARBA00022598"/>
    </source>
</evidence>
<evidence type="ECO:0000259" key="4">
    <source>
        <dbReference type="Pfam" id="PF14732"/>
    </source>
</evidence>
<dbReference type="Gene3D" id="3.40.50.720">
    <property type="entry name" value="NAD(P)-binding Rossmann-like Domain"/>
    <property type="match status" value="1"/>
</dbReference>
<dbReference type="KEGG" id="phet:94288897"/>
<evidence type="ECO:0000313" key="5">
    <source>
        <dbReference type="EMBL" id="KAG5498510.1"/>
    </source>
</evidence>
<dbReference type="Gene3D" id="1.10.10.2660">
    <property type="entry name" value="Ubiquitin-activating enzyme E1, SCCH domain"/>
    <property type="match status" value="1"/>
</dbReference>
<evidence type="ECO:0008006" key="7">
    <source>
        <dbReference type="Google" id="ProtNLM"/>
    </source>
</evidence>
<dbReference type="GO" id="GO:0019948">
    <property type="term" value="F:SUMO activating enzyme activity"/>
    <property type="evidence" value="ECO:0007669"/>
    <property type="project" value="TreeGrafter"/>
</dbReference>
<dbReference type="SUPFAM" id="SSF69572">
    <property type="entry name" value="Activating enzymes of the ubiquitin-like proteins"/>
    <property type="match status" value="1"/>
</dbReference>
<dbReference type="Gene3D" id="3.10.290.20">
    <property type="entry name" value="Ubiquitin-like 2 activating enzyme e1b. Chain: B, domain 3"/>
    <property type="match status" value="1"/>
</dbReference>
<feature type="region of interest" description="Disordered" evidence="2">
    <location>
        <begin position="1030"/>
        <end position="1060"/>
    </location>
</feature>
<dbReference type="GO" id="GO:0016925">
    <property type="term" value="P:protein sumoylation"/>
    <property type="evidence" value="ECO:0007669"/>
    <property type="project" value="TreeGrafter"/>
</dbReference>
<dbReference type="GO" id="GO:0005737">
    <property type="term" value="C:cytoplasm"/>
    <property type="evidence" value="ECO:0007669"/>
    <property type="project" value="TreeGrafter"/>
</dbReference>
<dbReference type="RefSeq" id="XP_067755264.1">
    <property type="nucleotide sequence ID" value="XM_067898820.1"/>
</dbReference>
<protein>
    <recommendedName>
        <fullName evidence="7">Ubiquitin-activating enzyme-like protein</fullName>
    </recommendedName>
</protein>
<comment type="caution">
    <text evidence="5">The sequence shown here is derived from an EMBL/GenBank/DDBJ whole genome shotgun (WGS) entry which is preliminary data.</text>
</comment>
<feature type="domain" description="THIF-type NAD/FAD binding fold" evidence="3">
    <location>
        <begin position="274"/>
        <end position="741"/>
    </location>
</feature>
<keyword evidence="6" id="KW-1185">Reference proteome</keyword>
<feature type="region of interest" description="Disordered" evidence="2">
    <location>
        <begin position="541"/>
        <end position="581"/>
    </location>
</feature>
<dbReference type="InterPro" id="IPR042063">
    <property type="entry name" value="Ubi_acti_E1_SCCH"/>
</dbReference>
<dbReference type="InterPro" id="IPR045886">
    <property type="entry name" value="ThiF/MoeB/HesA"/>
</dbReference>